<dbReference type="InterPro" id="IPR037045">
    <property type="entry name" value="S8pro/Inhibitor_I9_sf"/>
</dbReference>
<dbReference type="CDD" id="cd02120">
    <property type="entry name" value="PA_subtilisin_like"/>
    <property type="match status" value="1"/>
</dbReference>
<keyword evidence="3 5" id="KW-0378">Hydrolase</keyword>
<dbReference type="CDD" id="cd04852">
    <property type="entry name" value="Peptidases_S8_3"/>
    <property type="match status" value="1"/>
</dbReference>
<evidence type="ECO:0000256" key="2">
    <source>
        <dbReference type="ARBA" id="ARBA00022670"/>
    </source>
</evidence>
<evidence type="ECO:0000313" key="13">
    <source>
        <dbReference type="Proteomes" id="UP000776164"/>
    </source>
</evidence>
<dbReference type="Gene3D" id="3.40.50.200">
    <property type="entry name" value="Peptidase S8/S53 domain"/>
    <property type="match status" value="1"/>
</dbReference>
<keyword evidence="7" id="KW-0472">Membrane</keyword>
<dbReference type="InterPro" id="IPR045051">
    <property type="entry name" value="SBT"/>
</dbReference>
<dbReference type="InterPro" id="IPR000209">
    <property type="entry name" value="Peptidase_S8/S53_dom"/>
</dbReference>
<dbReference type="GO" id="GO:0008233">
    <property type="term" value="F:peptidase activity"/>
    <property type="evidence" value="ECO:0007669"/>
    <property type="project" value="UniProtKB-KW"/>
</dbReference>
<dbReference type="PRINTS" id="PR00723">
    <property type="entry name" value="SUBTILISIN"/>
</dbReference>
<sequence>MSIPRRRFALPHDGVIGRTAKRRRGLTVAAALAAVVLGVSGAAASASALPAINGVSAAVSQGTTPSIGFTPLPSAPTQPVSDFTDGRYVVAMTNPAASTYNGGLNGFAPTKPDQGSQMNARSAPVTSYTDFLASQQKDVASSVGASVDYSYTLAFNGFSANLTAAQASALTANKNVARVTRDELKHITAAEPSTTFLGLDGPSGVWAKNGGVDAAGDGVVVGDIDTGIAPENPSFAGDALGTTPGAAPYVDSSAPDGVGPITFAKADGNTFHGECVTGEQFTASDCTTKIVGARYYLDGFGAGNIGTAATGEYVSPRDGDGHGSHTGSTAVGNNAVTATVGGDSFGQISGVAPAAKISVYKVCWSGPDPASSDDDGCTNADMLAAIDQSVADGVDVLNFSIGGSSALTTVSDTDVAFLGAASAGIFVAASAGNSGPSASTLDNASPWYTTVAASTIPSYEATATLGTTEKFAGGSITVQPHGSGPLTGPLVRADLVKLASATAADALLCAPGSLDPAKVSGNIVFCQRGVYDRTAKSAEVLRAGGIGMLLVNKTPSSIDLDEHSVPTVHLDSTAWNTTYAYSALPGATVTLSKGNTAGPSPAVPQLAGFSSHGPVLGGGSDILKPDITAPGVAILAAAANAQGGDPTWEFLSGTSMAAPHIAGLAALYLGVHPQATPAEIKSAMMTTAGNTVDSTGADVTDVFGQGAGNVDPTKYFNPGLLYLNTSDNWWQYIVGMGYDVTSDPPIVPIDPSDLNLASIAIGSLTGSQTVTRTVTSTQAGTFTASPVSIPGIDTVISPTSLSFDAAGESKSYTVSFTRTDAPLNEFATGYLSWTSGDTVVRSPLAVQPVALLAPAVVTGTGTTGSVDVPVTPGADGSIPLVAEGLAKGDLLLSTDQDPGIPLGGHSAVQGQGTPALFDVTVPEGVSYARFDLHSVTTAEEGADLDLTVDLIDDANDGAVLDEWVSATGAANERVNIASPAAGHYRLSVDVFSLPTGQTTAAMDMRSFLVSPTGGSGAFTVPPAIDGTQGTSTSYTASWRGLDYSSPYLGSVAYGDTGLTTMFEVTTEAAPPTTPTTTPTPTDTASPVPTVPGTPTPTSSNSASASAVPDPGSGGSGLASTGLTVLVPIGLAGILLLAGISALVVRRRRAASVDGGLDE</sequence>
<evidence type="ECO:0000313" key="12">
    <source>
        <dbReference type="EMBL" id="MBM7470968.1"/>
    </source>
</evidence>
<dbReference type="InterPro" id="IPR041469">
    <property type="entry name" value="Subtilisin-like_FN3"/>
</dbReference>
<feature type="domain" description="PA" evidence="9">
    <location>
        <begin position="487"/>
        <end position="574"/>
    </location>
</feature>
<dbReference type="PANTHER" id="PTHR10795">
    <property type="entry name" value="PROPROTEIN CONVERTASE SUBTILISIN/KEXIN"/>
    <property type="match status" value="1"/>
</dbReference>
<feature type="transmembrane region" description="Helical" evidence="7">
    <location>
        <begin position="1124"/>
        <end position="1144"/>
    </location>
</feature>
<dbReference type="EMBL" id="JAFBBU010000001">
    <property type="protein sequence ID" value="MBM7470968.1"/>
    <property type="molecule type" value="Genomic_DNA"/>
</dbReference>
<dbReference type="Gene3D" id="3.50.30.30">
    <property type="match status" value="1"/>
</dbReference>
<dbReference type="SUPFAM" id="SSF54897">
    <property type="entry name" value="Protease propeptides/inhibitors"/>
    <property type="match status" value="1"/>
</dbReference>
<keyword evidence="13" id="KW-1185">Reference proteome</keyword>
<evidence type="ECO:0000256" key="5">
    <source>
        <dbReference type="PROSITE-ProRule" id="PRU01240"/>
    </source>
</evidence>
<feature type="compositionally biased region" description="Low complexity" evidence="6">
    <location>
        <begin position="1067"/>
        <end position="1087"/>
    </location>
</feature>
<dbReference type="Gene3D" id="3.30.70.80">
    <property type="entry name" value="Peptidase S8 propeptide/proteinase inhibitor I9"/>
    <property type="match status" value="1"/>
</dbReference>
<evidence type="ECO:0000256" key="3">
    <source>
        <dbReference type="ARBA" id="ARBA00022801"/>
    </source>
</evidence>
<name>A0ABS2L1K5_9MICO</name>
<feature type="domain" description="Inhibitor I9" evidence="10">
    <location>
        <begin position="116"/>
        <end position="183"/>
    </location>
</feature>
<dbReference type="InterPro" id="IPR015500">
    <property type="entry name" value="Peptidase_S8_subtilisin-rel"/>
</dbReference>
<dbReference type="Gene3D" id="2.60.40.2310">
    <property type="match status" value="1"/>
</dbReference>
<dbReference type="InterPro" id="IPR010259">
    <property type="entry name" value="S8pro/Inhibitor_I9"/>
</dbReference>
<dbReference type="RefSeq" id="WP_307827022.1">
    <property type="nucleotide sequence ID" value="NZ_BAAAHT010000017.1"/>
</dbReference>
<comment type="caution">
    <text evidence="12">The sequence shown here is derived from an EMBL/GenBank/DDBJ whole genome shotgun (WGS) entry which is preliminary data.</text>
</comment>
<feature type="active site" description="Charge relay system" evidence="5">
    <location>
        <position position="655"/>
    </location>
</feature>
<evidence type="ECO:0000256" key="1">
    <source>
        <dbReference type="ARBA" id="ARBA00011073"/>
    </source>
</evidence>
<dbReference type="SUPFAM" id="SSF52743">
    <property type="entry name" value="Subtilisin-like"/>
    <property type="match status" value="1"/>
</dbReference>
<dbReference type="PROSITE" id="PS00138">
    <property type="entry name" value="SUBTILASE_SER"/>
    <property type="match status" value="1"/>
</dbReference>
<keyword evidence="4 5" id="KW-0720">Serine protease</keyword>
<dbReference type="Pfam" id="PF17766">
    <property type="entry name" value="fn3_6"/>
    <property type="match status" value="1"/>
</dbReference>
<dbReference type="Proteomes" id="UP000776164">
    <property type="component" value="Unassembled WGS sequence"/>
</dbReference>
<evidence type="ECO:0000259" key="10">
    <source>
        <dbReference type="Pfam" id="PF05922"/>
    </source>
</evidence>
<dbReference type="InterPro" id="IPR036852">
    <property type="entry name" value="Peptidase_S8/S53_dom_sf"/>
</dbReference>
<accession>A0ABS2L1K5</accession>
<feature type="compositionally biased region" description="Low complexity" evidence="6">
    <location>
        <begin position="1095"/>
        <end position="1108"/>
    </location>
</feature>
<evidence type="ECO:0000256" key="6">
    <source>
        <dbReference type="SAM" id="MobiDB-lite"/>
    </source>
</evidence>
<dbReference type="PROSITE" id="PS51892">
    <property type="entry name" value="SUBTILASE"/>
    <property type="match status" value="1"/>
</dbReference>
<keyword evidence="7" id="KW-1133">Transmembrane helix</keyword>
<proteinExistence type="inferred from homology"/>
<evidence type="ECO:0000259" key="9">
    <source>
        <dbReference type="Pfam" id="PF02225"/>
    </source>
</evidence>
<evidence type="ECO:0000259" key="8">
    <source>
        <dbReference type="Pfam" id="PF00082"/>
    </source>
</evidence>
<dbReference type="GO" id="GO:0006508">
    <property type="term" value="P:proteolysis"/>
    <property type="evidence" value="ECO:0007669"/>
    <property type="project" value="UniProtKB-KW"/>
</dbReference>
<protein>
    <submittedName>
        <fullName evidence="12">Subtilisin family serine protease</fullName>
    </submittedName>
</protein>
<dbReference type="Pfam" id="PF00082">
    <property type="entry name" value="Peptidase_S8"/>
    <property type="match status" value="1"/>
</dbReference>
<feature type="region of interest" description="Disordered" evidence="6">
    <location>
        <begin position="1067"/>
        <end position="1114"/>
    </location>
</feature>
<dbReference type="Pfam" id="PF02225">
    <property type="entry name" value="PA"/>
    <property type="match status" value="1"/>
</dbReference>
<dbReference type="InterPro" id="IPR034197">
    <property type="entry name" value="Peptidases_S8_3"/>
</dbReference>
<keyword evidence="2 5" id="KW-0645">Protease</keyword>
<keyword evidence="7" id="KW-0812">Transmembrane</keyword>
<feature type="domain" description="Peptidase S8/S53" evidence="8">
    <location>
        <begin position="216"/>
        <end position="706"/>
    </location>
</feature>
<feature type="domain" description="Subtilisin-like protease fibronectin type-III" evidence="11">
    <location>
        <begin position="753"/>
        <end position="846"/>
    </location>
</feature>
<dbReference type="Pfam" id="PF05922">
    <property type="entry name" value="Inhibitor_I9"/>
    <property type="match status" value="1"/>
</dbReference>
<evidence type="ECO:0000256" key="7">
    <source>
        <dbReference type="SAM" id="Phobius"/>
    </source>
</evidence>
<gene>
    <name evidence="12" type="ORF">JOE66_000602</name>
</gene>
<feature type="active site" description="Charge relay system" evidence="5">
    <location>
        <position position="322"/>
    </location>
</feature>
<comment type="similarity">
    <text evidence="1 5">Belongs to the peptidase S8 family.</text>
</comment>
<dbReference type="InterPro" id="IPR023828">
    <property type="entry name" value="Peptidase_S8_Ser-AS"/>
</dbReference>
<evidence type="ECO:0000259" key="11">
    <source>
        <dbReference type="Pfam" id="PF17766"/>
    </source>
</evidence>
<feature type="active site" description="Charge relay system" evidence="5">
    <location>
        <position position="225"/>
    </location>
</feature>
<dbReference type="InterPro" id="IPR003137">
    <property type="entry name" value="PA_domain"/>
</dbReference>
<organism evidence="12 13">
    <name type="scientific">Subtercola frigoramans</name>
    <dbReference type="NCBI Taxonomy" id="120298"/>
    <lineage>
        <taxon>Bacteria</taxon>
        <taxon>Bacillati</taxon>
        <taxon>Actinomycetota</taxon>
        <taxon>Actinomycetes</taxon>
        <taxon>Micrococcales</taxon>
        <taxon>Microbacteriaceae</taxon>
        <taxon>Subtercola</taxon>
    </lineage>
</organism>
<reference evidence="12 13" key="1">
    <citation type="submission" date="2021-01" db="EMBL/GenBank/DDBJ databases">
        <title>Sequencing the genomes of 1000 actinobacteria strains.</title>
        <authorList>
            <person name="Klenk H.-P."/>
        </authorList>
    </citation>
    <scope>NUCLEOTIDE SEQUENCE [LARGE SCALE GENOMIC DNA]</scope>
    <source>
        <strain evidence="12 13">DSM 13057</strain>
    </source>
</reference>
<evidence type="ECO:0000256" key="4">
    <source>
        <dbReference type="ARBA" id="ARBA00022825"/>
    </source>
</evidence>